<feature type="compositionally biased region" description="Basic and acidic residues" evidence="2">
    <location>
        <begin position="1401"/>
        <end position="1418"/>
    </location>
</feature>
<feature type="region of interest" description="Disordered" evidence="2">
    <location>
        <begin position="1373"/>
        <end position="1426"/>
    </location>
</feature>
<feature type="compositionally biased region" description="Pro residues" evidence="2">
    <location>
        <begin position="137"/>
        <end position="147"/>
    </location>
</feature>
<gene>
    <name evidence="5" type="ORF">jhhlp_004574</name>
</gene>
<feature type="region of interest" description="Disordered" evidence="2">
    <location>
        <begin position="1074"/>
        <end position="1096"/>
    </location>
</feature>
<dbReference type="Proteomes" id="UP000233524">
    <property type="component" value="Unassembled WGS sequence"/>
</dbReference>
<dbReference type="PANTHER" id="PTHR48050">
    <property type="entry name" value="STEROL 3-BETA-GLUCOSYLTRANSFERASE"/>
    <property type="match status" value="1"/>
</dbReference>
<dbReference type="PROSITE" id="PS50330">
    <property type="entry name" value="UIM"/>
    <property type="match status" value="1"/>
</dbReference>
<proteinExistence type="predicted"/>
<evidence type="ECO:0000313" key="5">
    <source>
        <dbReference type="EMBL" id="PKS09951.1"/>
    </source>
</evidence>
<feature type="compositionally biased region" description="Basic and acidic residues" evidence="2">
    <location>
        <begin position="878"/>
        <end position="888"/>
    </location>
</feature>
<feature type="region of interest" description="Disordered" evidence="2">
    <location>
        <begin position="134"/>
        <end position="158"/>
    </location>
</feature>
<dbReference type="EMBL" id="NLAX01000010">
    <property type="protein sequence ID" value="PKS09951.1"/>
    <property type="molecule type" value="Genomic_DNA"/>
</dbReference>
<feature type="compositionally biased region" description="Low complexity" evidence="2">
    <location>
        <begin position="737"/>
        <end position="750"/>
    </location>
</feature>
<feature type="region of interest" description="Disordered" evidence="2">
    <location>
        <begin position="765"/>
        <end position="888"/>
    </location>
</feature>
<dbReference type="SMART" id="SM00726">
    <property type="entry name" value="UIM"/>
    <property type="match status" value="9"/>
</dbReference>
<dbReference type="OrthoDB" id="5835829at2759"/>
<evidence type="ECO:0000259" key="4">
    <source>
        <dbReference type="Pfam" id="PF06722"/>
    </source>
</evidence>
<dbReference type="PANTHER" id="PTHR48050:SF13">
    <property type="entry name" value="STEROL 3-BETA-GLUCOSYLTRANSFERASE UGT80A2"/>
    <property type="match status" value="1"/>
</dbReference>
<dbReference type="InterPro" id="IPR050426">
    <property type="entry name" value="Glycosyltransferase_28"/>
</dbReference>
<evidence type="ECO:0000259" key="3">
    <source>
        <dbReference type="Pfam" id="PF03033"/>
    </source>
</evidence>
<organism evidence="5 6">
    <name type="scientific">Lomentospora prolificans</name>
    <dbReference type="NCBI Taxonomy" id="41688"/>
    <lineage>
        <taxon>Eukaryota</taxon>
        <taxon>Fungi</taxon>
        <taxon>Dikarya</taxon>
        <taxon>Ascomycota</taxon>
        <taxon>Pezizomycotina</taxon>
        <taxon>Sordariomycetes</taxon>
        <taxon>Hypocreomycetidae</taxon>
        <taxon>Microascales</taxon>
        <taxon>Microascaceae</taxon>
        <taxon>Lomentospora</taxon>
    </lineage>
</organism>
<reference evidence="5 6" key="1">
    <citation type="journal article" date="2017" name="G3 (Bethesda)">
        <title>First Draft Genome Sequence of the Pathogenic Fungus Lomentospora prolificans (Formerly Scedosporium prolificans).</title>
        <authorList>
            <person name="Luo R."/>
            <person name="Zimin A."/>
            <person name="Workman R."/>
            <person name="Fan Y."/>
            <person name="Pertea G."/>
            <person name="Grossman N."/>
            <person name="Wear M.P."/>
            <person name="Jia B."/>
            <person name="Miller H."/>
            <person name="Casadevall A."/>
            <person name="Timp W."/>
            <person name="Zhang S.X."/>
            <person name="Salzberg S.L."/>
        </authorList>
    </citation>
    <scope>NUCLEOTIDE SEQUENCE [LARGE SCALE GENOMIC DNA]</scope>
    <source>
        <strain evidence="5 6">JHH-5317</strain>
    </source>
</reference>
<dbReference type="Gene3D" id="3.40.50.2000">
    <property type="entry name" value="Glycogen Phosphorylase B"/>
    <property type="match status" value="3"/>
</dbReference>
<evidence type="ECO:0000256" key="2">
    <source>
        <dbReference type="SAM" id="MobiDB-lite"/>
    </source>
</evidence>
<dbReference type="InterPro" id="IPR010610">
    <property type="entry name" value="EryCIII-like_C"/>
</dbReference>
<name>A0A2N3NC09_9PEZI</name>
<feature type="compositionally biased region" description="Basic and acidic residues" evidence="2">
    <location>
        <begin position="1258"/>
        <end position="1269"/>
    </location>
</feature>
<protein>
    <submittedName>
        <fullName evidence="5">Uncharacterized protein</fullName>
    </submittedName>
</protein>
<feature type="compositionally biased region" description="Basic and acidic residues" evidence="2">
    <location>
        <begin position="707"/>
        <end position="719"/>
    </location>
</feature>
<keyword evidence="1" id="KW-0808">Transferase</keyword>
<dbReference type="InterPro" id="IPR004276">
    <property type="entry name" value="GlycoTrans_28_N"/>
</dbReference>
<feature type="domain" description="Erythromycin biosynthesis protein CIII-like C-terminal" evidence="4">
    <location>
        <begin position="499"/>
        <end position="604"/>
    </location>
</feature>
<feature type="compositionally biased region" description="Acidic residues" evidence="2">
    <location>
        <begin position="1389"/>
        <end position="1400"/>
    </location>
</feature>
<dbReference type="GO" id="GO:0005975">
    <property type="term" value="P:carbohydrate metabolic process"/>
    <property type="evidence" value="ECO:0007669"/>
    <property type="project" value="InterPro"/>
</dbReference>
<feature type="domain" description="Glycosyltransferase family 28 N-terminal" evidence="3">
    <location>
        <begin position="164"/>
        <end position="223"/>
    </location>
</feature>
<keyword evidence="6" id="KW-1185">Reference proteome</keyword>
<feature type="region of interest" description="Disordered" evidence="2">
    <location>
        <begin position="1241"/>
        <end position="1307"/>
    </location>
</feature>
<comment type="caution">
    <text evidence="5">The sequence shown here is derived from an EMBL/GenBank/DDBJ whole genome shotgun (WGS) entry which is preliminary data.</text>
</comment>
<feature type="region of interest" description="Disordered" evidence="2">
    <location>
        <begin position="69"/>
        <end position="88"/>
    </location>
</feature>
<dbReference type="Pfam" id="PF06722">
    <property type="entry name" value="EryCIII-like_C"/>
    <property type="match status" value="1"/>
</dbReference>
<feature type="region of interest" description="Disordered" evidence="2">
    <location>
        <begin position="30"/>
        <end position="56"/>
    </location>
</feature>
<dbReference type="InterPro" id="IPR003903">
    <property type="entry name" value="UIM_dom"/>
</dbReference>
<dbReference type="SUPFAM" id="SSF53756">
    <property type="entry name" value="UDP-Glycosyltransferase/glycogen phosphorylase"/>
    <property type="match status" value="1"/>
</dbReference>
<dbReference type="VEuPathDB" id="FungiDB:jhhlp_004574"/>
<evidence type="ECO:0000256" key="1">
    <source>
        <dbReference type="ARBA" id="ARBA00022679"/>
    </source>
</evidence>
<dbReference type="InParanoid" id="A0A2N3NC09"/>
<feature type="compositionally biased region" description="Polar residues" evidence="2">
    <location>
        <begin position="801"/>
        <end position="839"/>
    </location>
</feature>
<dbReference type="CDD" id="cd03784">
    <property type="entry name" value="GT1_Gtf-like"/>
    <property type="match status" value="1"/>
</dbReference>
<dbReference type="Pfam" id="PF03033">
    <property type="entry name" value="Glyco_transf_28"/>
    <property type="match status" value="1"/>
</dbReference>
<dbReference type="STRING" id="41688.A0A2N3NC09"/>
<feature type="region of interest" description="Disordered" evidence="2">
    <location>
        <begin position="707"/>
        <end position="750"/>
    </location>
</feature>
<dbReference type="FunFam" id="3.40.50.2000:FF:000009">
    <property type="entry name" value="Sterol 3-beta-glucosyltransferase UGT80A2"/>
    <property type="match status" value="1"/>
</dbReference>
<feature type="compositionally biased region" description="Basic and acidic residues" evidence="2">
    <location>
        <begin position="1282"/>
        <end position="1301"/>
    </location>
</feature>
<sequence length="1426" mass="155764">MLSRARSAGVINLWHRPSWAGPIQDRATAPETMAHNNGDSASPAWDAPPPPRESIDDQAALVSDGFSMPDLEEARDAPPPYGGDLHDQLQFSQSGFEAGANVTDDGRVNININQKNRKFSDFLGHTLRAQVIADAAAPPPSSTPYIPPTLGGEPGQTPPPKLNVVIQIVGSRGDVQPFVALGKVLKETYGHRVRLATHATFQKFVEENGLEFFNIGGDPAELMAFMVKNPGLMPGFDALRSGEVSKRRRGMQDILMGCWRSCIEPGNGLGPALPPHRKGLEMNYDEEAILPGGPDHRPFIADAIIANPPSFAHIHVAEKLGIPLHMMFTMPWSPTRAFPHPLANILSSNTDDVMTNYVSYALVEMMTWQGLGDVINRFRNTVLDLEPLSLIWAPGLLTRLQIPYTYCWSPALIPKPNDWQRNIDIAGFFFLDLANSYTPDPSLVEFLEAGPPPVYIGFGSIVVDDPNALTRLIFDAIHIAGIRALVSKGWGGLGADDVGIPDGVYMIGNCPHDWLFRNVSCVVHHGGAGTSAAGIYAGKPTVVVPFFGDQPFWGAMISRAGAGPEPVPYKDITAEKLAEAIKTALKPETAEKARELGEKIREEKGADLGGKSFHDQLNFKALRCSLIPTRVATWRVRRTKVLLSPFAAEALVRERVIQYSDLKLWRSQEYNTEGQPWDPISAVTSSLLMDLSELALAVADFPRGIFHSKDSKDPKDKDAAGSVGSSRGRRGKSVDMSNTTLSASTAPSTADSILPGYVELPSAQAGDVGPVELPGDMPAPPAGPVELPSHTPDELPAFATDISNQGQTSRPATARSGPSPTTPQRGNSGLLTPSVTVTSDPIGEGSAGPSRSSFNLPGSPRRPRSASRGTSPYTSPSTRDENPYRDINIEDLRGAGTSVRRIVTTGVKSPMNFCLGLAKGFRNAPKLYNDDTVRPTEKVTGLASGFKVAGKEFGFGLYDGISGLVTQPIKGAEKEGGIGFVKGFGKGLSGIVMKPAAALWSIPAYTMQGAYMEMKNKFAKSMQNYIITSRMIQGAEDFEEATPEERAQVFLAWQNAKYDLKGLYQLKLKEAKDSKDSVTSESATGVAVPDGHRPRHHNLQTDLAALLAPKFGKDSIGHFDSHGRRLLKGKQAWKRGHIEADLDQHPNHDEEFERAIQTSVRETSRGDPEEDLLVERAIRASVSEFQRRGEPLPYPQQMMDIKRPEGLGADLQEADLEITDEEYQALIEKAIQQSMVLHAAGLTGPHDHGDSDSEDDELKQVLERSKNERSTQSQHNEEDDEQFKKILEESRTNASAHRERTEQEEEELIRAIEASKVIADPSTLVQEEEERMLRRAIEESKAVHEAESTRAAAAKTEEEIVLEFVRKQSLAEEEFRKQRAKAKGKMREEPEEEDDGDDDEELKRALEMSLEMNDKDGSKAGPSNLG</sequence>
<dbReference type="InterPro" id="IPR002213">
    <property type="entry name" value="UDP_glucos_trans"/>
</dbReference>
<dbReference type="GO" id="GO:0016906">
    <property type="term" value="F:sterol 3-beta-glucosyltransferase activity"/>
    <property type="evidence" value="ECO:0007669"/>
    <property type="project" value="UniProtKB-ARBA"/>
</dbReference>
<evidence type="ECO:0000313" key="6">
    <source>
        <dbReference type="Proteomes" id="UP000233524"/>
    </source>
</evidence>
<accession>A0A2N3NC09</accession>
<dbReference type="FunFam" id="3.40.50.2000:FF:000100">
    <property type="entry name" value="Glycosyltransferase family 1 protein"/>
    <property type="match status" value="1"/>
</dbReference>